<organism evidence="6 7">
    <name type="scientific">Chara braunii</name>
    <name type="common">Braun's stonewort</name>
    <dbReference type="NCBI Taxonomy" id="69332"/>
    <lineage>
        <taxon>Eukaryota</taxon>
        <taxon>Viridiplantae</taxon>
        <taxon>Streptophyta</taxon>
        <taxon>Charophyceae</taxon>
        <taxon>Charales</taxon>
        <taxon>Characeae</taxon>
        <taxon>Chara</taxon>
    </lineage>
</organism>
<dbReference type="Proteomes" id="UP000265515">
    <property type="component" value="Unassembled WGS sequence"/>
</dbReference>
<dbReference type="GO" id="GO:0009134">
    <property type="term" value="P:nucleoside diphosphate catabolic process"/>
    <property type="evidence" value="ECO:0007669"/>
    <property type="project" value="TreeGrafter"/>
</dbReference>
<protein>
    <recommendedName>
        <fullName evidence="8">Apyrase</fullName>
    </recommendedName>
</protein>
<proteinExistence type="inferred from homology"/>
<dbReference type="GO" id="GO:0017110">
    <property type="term" value="F:nucleoside diphosphate phosphatase activity"/>
    <property type="evidence" value="ECO:0007669"/>
    <property type="project" value="TreeGrafter"/>
</dbReference>
<dbReference type="STRING" id="69332.A0A388MA42"/>
<keyword evidence="5" id="KW-0472">Membrane</keyword>
<evidence type="ECO:0000256" key="3">
    <source>
        <dbReference type="PIRSR" id="PIRSR600407-1"/>
    </source>
</evidence>
<dbReference type="OMA" id="WTCRIKE"/>
<dbReference type="Gene3D" id="3.30.420.40">
    <property type="match status" value="1"/>
</dbReference>
<dbReference type="OrthoDB" id="6372431at2759"/>
<feature type="transmembrane region" description="Helical" evidence="5">
    <location>
        <begin position="20"/>
        <end position="37"/>
    </location>
</feature>
<keyword evidence="2" id="KW-0378">Hydrolase</keyword>
<dbReference type="Pfam" id="PF01150">
    <property type="entry name" value="GDA1_CD39"/>
    <property type="match status" value="1"/>
</dbReference>
<comment type="similarity">
    <text evidence="1">Belongs to the GDA1/CD39 NTPase family.</text>
</comment>
<evidence type="ECO:0000313" key="6">
    <source>
        <dbReference type="EMBL" id="GBG91332.1"/>
    </source>
</evidence>
<dbReference type="GO" id="GO:0005524">
    <property type="term" value="F:ATP binding"/>
    <property type="evidence" value="ECO:0007669"/>
    <property type="project" value="UniProtKB-KW"/>
</dbReference>
<accession>A0A388MA42</accession>
<dbReference type="Gramene" id="GBG91332">
    <property type="protein sequence ID" value="GBG91332"/>
    <property type="gene ID" value="CBR_g52218"/>
</dbReference>
<keyword evidence="4" id="KW-0547">Nucleotide-binding</keyword>
<keyword evidence="4" id="KW-0067">ATP-binding</keyword>
<comment type="caution">
    <text evidence="6">The sequence shown here is derived from an EMBL/GenBank/DDBJ whole genome shotgun (WGS) entry which is preliminary data.</text>
</comment>
<dbReference type="AlphaFoldDB" id="A0A388MA42"/>
<dbReference type="EMBL" id="BFEA01000896">
    <property type="protein sequence ID" value="GBG91332.1"/>
    <property type="molecule type" value="Genomic_DNA"/>
</dbReference>
<reference evidence="6 7" key="1">
    <citation type="journal article" date="2018" name="Cell">
        <title>The Chara Genome: Secondary Complexity and Implications for Plant Terrestrialization.</title>
        <authorList>
            <person name="Nishiyama T."/>
            <person name="Sakayama H."/>
            <person name="Vries J.D."/>
            <person name="Buschmann H."/>
            <person name="Saint-Marcoux D."/>
            <person name="Ullrich K.K."/>
            <person name="Haas F.B."/>
            <person name="Vanderstraeten L."/>
            <person name="Becker D."/>
            <person name="Lang D."/>
            <person name="Vosolsobe S."/>
            <person name="Rombauts S."/>
            <person name="Wilhelmsson P.K.I."/>
            <person name="Janitza P."/>
            <person name="Kern R."/>
            <person name="Heyl A."/>
            <person name="Rumpler F."/>
            <person name="Villalobos L.I.A.C."/>
            <person name="Clay J.M."/>
            <person name="Skokan R."/>
            <person name="Toyoda A."/>
            <person name="Suzuki Y."/>
            <person name="Kagoshima H."/>
            <person name="Schijlen E."/>
            <person name="Tajeshwar N."/>
            <person name="Catarino B."/>
            <person name="Hetherington A.J."/>
            <person name="Saltykova A."/>
            <person name="Bonnot C."/>
            <person name="Breuninger H."/>
            <person name="Symeonidi A."/>
            <person name="Radhakrishnan G.V."/>
            <person name="Van Nieuwerburgh F."/>
            <person name="Deforce D."/>
            <person name="Chang C."/>
            <person name="Karol K.G."/>
            <person name="Hedrich R."/>
            <person name="Ulvskov P."/>
            <person name="Glockner G."/>
            <person name="Delwiche C.F."/>
            <person name="Petrasek J."/>
            <person name="Van de Peer Y."/>
            <person name="Friml J."/>
            <person name="Beilby M."/>
            <person name="Dolan L."/>
            <person name="Kohara Y."/>
            <person name="Sugano S."/>
            <person name="Fujiyama A."/>
            <person name="Delaux P.-M."/>
            <person name="Quint M."/>
            <person name="TheiBen G."/>
            <person name="Hagemann M."/>
            <person name="Harholt J."/>
            <person name="Dunand C."/>
            <person name="Zachgo S."/>
            <person name="Langdale J."/>
            <person name="Maumus F."/>
            <person name="Straeten D.V.D."/>
            <person name="Gould S.B."/>
            <person name="Rensing S.A."/>
        </authorList>
    </citation>
    <scope>NUCLEOTIDE SEQUENCE [LARGE SCALE GENOMIC DNA]</scope>
    <source>
        <strain evidence="6 7">S276</strain>
    </source>
</reference>
<evidence type="ECO:0008006" key="8">
    <source>
        <dbReference type="Google" id="ProtNLM"/>
    </source>
</evidence>
<evidence type="ECO:0000256" key="2">
    <source>
        <dbReference type="ARBA" id="ARBA00022801"/>
    </source>
</evidence>
<keyword evidence="5" id="KW-0812">Transmembrane</keyword>
<dbReference type="Gene3D" id="3.30.420.150">
    <property type="entry name" value="Exopolyphosphatase. Domain 2"/>
    <property type="match status" value="1"/>
</dbReference>
<dbReference type="PANTHER" id="PTHR11782">
    <property type="entry name" value="ADENOSINE/GUANOSINE DIPHOSPHATASE"/>
    <property type="match status" value="1"/>
</dbReference>
<dbReference type="GO" id="GO:0016020">
    <property type="term" value="C:membrane"/>
    <property type="evidence" value="ECO:0007669"/>
    <property type="project" value="TreeGrafter"/>
</dbReference>
<dbReference type="PANTHER" id="PTHR11782:SF83">
    <property type="entry name" value="GUANOSINE-DIPHOSPHATASE"/>
    <property type="match status" value="1"/>
</dbReference>
<feature type="binding site" evidence="4">
    <location>
        <begin position="217"/>
        <end position="221"/>
    </location>
    <ligand>
        <name>ATP</name>
        <dbReference type="ChEBI" id="CHEBI:30616"/>
    </ligand>
</feature>
<dbReference type="InterPro" id="IPR000407">
    <property type="entry name" value="GDA1_CD39_NTPase"/>
</dbReference>
<gene>
    <name evidence="6" type="ORF">CBR_g52218</name>
</gene>
<feature type="active site" description="Proton acceptor" evidence="3">
    <location>
        <position position="187"/>
    </location>
</feature>
<sequence length="459" mass="50566">MKRIRQETTGEKVYRYRGVIFVIAVPFALICIVLGLMPRFSDPNSPLTAPVRRYDPENAEGERYAVVFDAGSTGSRVHVFRFNSMMDLVQISGQIEIFEQRKPGLSSFHDNPQAGAESLRPLFDVAKAAVPEELQPSTPLFIGATAGLRMLPGDEAENLLTEVRKLAHEYSFSFKDEDCKIIDGTDEGVYIWVTVNSLLGNLGKSYDETAGVVDLGGGSVQMTYAVSDEVAAKAPEGFIRSLNLRGHAYHVYVHSYLSYGLMAARAEVLKAGRVASSCISEGFRGNYTYNNKVYPAFSEENGSDVRKCTRIATQALRTEVACDYDKCTFGGVWAGASSAGGPKILYLASYFWDRARQLGIITDMDAKQVDLKLNQFSRASREVCDTPFAEMGTKFPNTEPKDRPFLCLDICFCVSLLREGFGLPEGKDVTVIKQIEYEGKDVEVAWSLGAAIEALGAKR</sequence>
<dbReference type="CDD" id="cd24041">
    <property type="entry name" value="ASKHA_NBD_AtAPY1-like"/>
    <property type="match status" value="1"/>
</dbReference>
<evidence type="ECO:0000256" key="1">
    <source>
        <dbReference type="ARBA" id="ARBA00009283"/>
    </source>
</evidence>
<evidence type="ECO:0000313" key="7">
    <source>
        <dbReference type="Proteomes" id="UP000265515"/>
    </source>
</evidence>
<name>A0A388MA42_CHABU</name>
<keyword evidence="5" id="KW-1133">Transmembrane helix</keyword>
<keyword evidence="7" id="KW-1185">Reference proteome</keyword>
<evidence type="ECO:0000256" key="4">
    <source>
        <dbReference type="PIRSR" id="PIRSR600407-2"/>
    </source>
</evidence>
<evidence type="ECO:0000256" key="5">
    <source>
        <dbReference type="SAM" id="Phobius"/>
    </source>
</evidence>